<dbReference type="RefSeq" id="XP_064712756.1">
    <property type="nucleotide sequence ID" value="XM_064844896.1"/>
</dbReference>
<feature type="region of interest" description="Disordered" evidence="1">
    <location>
        <begin position="1"/>
        <end position="61"/>
    </location>
</feature>
<evidence type="ECO:0000313" key="3">
    <source>
        <dbReference type="Proteomes" id="UP001358417"/>
    </source>
</evidence>
<proteinExistence type="predicted"/>
<comment type="caution">
    <text evidence="2">The sequence shown here is derived from an EMBL/GenBank/DDBJ whole genome shotgun (WGS) entry which is preliminary data.</text>
</comment>
<feature type="compositionally biased region" description="Polar residues" evidence="1">
    <location>
        <begin position="9"/>
        <end position="30"/>
    </location>
</feature>
<dbReference type="Proteomes" id="UP001358417">
    <property type="component" value="Unassembled WGS sequence"/>
</dbReference>
<evidence type="ECO:0000313" key="2">
    <source>
        <dbReference type="EMBL" id="KAK5065432.1"/>
    </source>
</evidence>
<gene>
    <name evidence="2" type="ORF">LTR84_001270</name>
</gene>
<sequence length="190" mass="21278">MNRFAKVKTSPSSDSSKLPNWNSPSQTTLKRTLDKKRPHPPDEDAPKPFPKTSKVSSKTDEPRVIGAVKLRTAWESPWEQYEKVYDLELAGAVEVAVRKKAPVHLVHVRRFSNAESEKVLHRFRQLLHPNIVVALDVFINNDGLYVVLEHMSIALERIVTSPAYPTEQQLAAILGQVSGVHLADCISSLP</sequence>
<keyword evidence="3" id="KW-1185">Reference proteome</keyword>
<name>A0AAV9NVM5_9EURO</name>
<evidence type="ECO:0008006" key="4">
    <source>
        <dbReference type="Google" id="ProtNLM"/>
    </source>
</evidence>
<accession>A0AAV9NVM5</accession>
<organism evidence="2 3">
    <name type="scientific">Exophiala bonariae</name>
    <dbReference type="NCBI Taxonomy" id="1690606"/>
    <lineage>
        <taxon>Eukaryota</taxon>
        <taxon>Fungi</taxon>
        <taxon>Dikarya</taxon>
        <taxon>Ascomycota</taxon>
        <taxon>Pezizomycotina</taxon>
        <taxon>Eurotiomycetes</taxon>
        <taxon>Chaetothyriomycetidae</taxon>
        <taxon>Chaetothyriales</taxon>
        <taxon>Herpotrichiellaceae</taxon>
        <taxon>Exophiala</taxon>
    </lineage>
</organism>
<dbReference type="AlphaFoldDB" id="A0AAV9NVM5"/>
<protein>
    <recommendedName>
        <fullName evidence="4">Protein kinase domain-containing protein</fullName>
    </recommendedName>
</protein>
<dbReference type="GeneID" id="89969492"/>
<reference evidence="2 3" key="1">
    <citation type="submission" date="2023-08" db="EMBL/GenBank/DDBJ databases">
        <title>Black Yeasts Isolated from many extreme environments.</title>
        <authorList>
            <person name="Coleine C."/>
            <person name="Stajich J.E."/>
            <person name="Selbmann L."/>
        </authorList>
    </citation>
    <scope>NUCLEOTIDE SEQUENCE [LARGE SCALE GENOMIC DNA]</scope>
    <source>
        <strain evidence="2 3">CCFEE 5792</strain>
    </source>
</reference>
<evidence type="ECO:0000256" key="1">
    <source>
        <dbReference type="SAM" id="MobiDB-lite"/>
    </source>
</evidence>
<dbReference type="SUPFAM" id="SSF56112">
    <property type="entry name" value="Protein kinase-like (PK-like)"/>
    <property type="match status" value="1"/>
</dbReference>
<dbReference type="EMBL" id="JAVRRD010000001">
    <property type="protein sequence ID" value="KAK5065432.1"/>
    <property type="molecule type" value="Genomic_DNA"/>
</dbReference>
<dbReference type="InterPro" id="IPR011009">
    <property type="entry name" value="Kinase-like_dom_sf"/>
</dbReference>